<evidence type="ECO:0000313" key="7">
    <source>
        <dbReference type="Proteomes" id="UP001237595"/>
    </source>
</evidence>
<feature type="region of interest" description="Disordered" evidence="4">
    <location>
        <begin position="1"/>
        <end position="29"/>
    </location>
</feature>
<proteinExistence type="predicted"/>
<organism evidence="6 7">
    <name type="scientific">Saccharopolyspora ipomoeae</name>
    <dbReference type="NCBI Taxonomy" id="3042027"/>
    <lineage>
        <taxon>Bacteria</taxon>
        <taxon>Bacillati</taxon>
        <taxon>Actinomycetota</taxon>
        <taxon>Actinomycetes</taxon>
        <taxon>Pseudonocardiales</taxon>
        <taxon>Pseudonocardiaceae</taxon>
        <taxon>Saccharopolyspora</taxon>
    </lineage>
</organism>
<evidence type="ECO:0000259" key="5">
    <source>
        <dbReference type="PROSITE" id="PS01124"/>
    </source>
</evidence>
<dbReference type="InterPro" id="IPR009057">
    <property type="entry name" value="Homeodomain-like_sf"/>
</dbReference>
<evidence type="ECO:0000256" key="2">
    <source>
        <dbReference type="ARBA" id="ARBA00023125"/>
    </source>
</evidence>
<dbReference type="Gene3D" id="1.10.10.60">
    <property type="entry name" value="Homeodomain-like"/>
    <property type="match status" value="1"/>
</dbReference>
<dbReference type="InterPro" id="IPR018062">
    <property type="entry name" value="HTH_AraC-typ_CS"/>
</dbReference>
<keyword evidence="3" id="KW-0804">Transcription</keyword>
<evidence type="ECO:0000313" key="6">
    <source>
        <dbReference type="EMBL" id="MDI2031760.1"/>
    </source>
</evidence>
<feature type="compositionally biased region" description="Basic and acidic residues" evidence="4">
    <location>
        <begin position="1"/>
        <end position="11"/>
    </location>
</feature>
<keyword evidence="1" id="KW-0805">Transcription regulation</keyword>
<keyword evidence="2" id="KW-0238">DNA-binding</keyword>
<dbReference type="SMART" id="SM00342">
    <property type="entry name" value="HTH_ARAC"/>
    <property type="match status" value="1"/>
</dbReference>
<dbReference type="PANTHER" id="PTHR46796">
    <property type="entry name" value="HTH-TYPE TRANSCRIPTIONAL ACTIVATOR RHAS-RELATED"/>
    <property type="match status" value="1"/>
</dbReference>
<dbReference type="SUPFAM" id="SSF46689">
    <property type="entry name" value="Homeodomain-like"/>
    <property type="match status" value="2"/>
</dbReference>
<feature type="domain" description="HTH araC/xylS-type" evidence="5">
    <location>
        <begin position="243"/>
        <end position="340"/>
    </location>
</feature>
<sequence>MVGRHHDEAAQRDQVNASGARFPTGTAAPLRLHTADLDAAREHTSRTFSQHEVKITGERSLDFRLELAQSPRLTIGQLAYGAMVTIKGPPMRQCYHINIPITGEATAEQGGHRRTFSGGEAGVAFGPCAPLMVRMSADSWQYHVKLPKALLDSHAAKLVGPPLGEDIQFDLAFNLRTEMSRALIETVRFLYTECCRPAGLASIPAACREIESALMTQLLLTVPSQLSPALNDRPIRTRRAKIRQAVEYINEHPEDEITTADLAAVAALSPRALQAGFRDLVGVSPTAYLRGVRLDRAHLELASGGSVTDVATRWGFFHLSRFAEQYRKRFGVLPSETARRSPPL</sequence>
<comment type="caution">
    <text evidence="6">The sequence shown here is derived from an EMBL/GenBank/DDBJ whole genome shotgun (WGS) entry which is preliminary data.</text>
</comment>
<dbReference type="RefSeq" id="WP_281458026.1">
    <property type="nucleotide sequence ID" value="NZ_JASAOF010000021.1"/>
</dbReference>
<dbReference type="Proteomes" id="UP001237595">
    <property type="component" value="Unassembled WGS sequence"/>
</dbReference>
<keyword evidence="7" id="KW-1185">Reference proteome</keyword>
<dbReference type="EMBL" id="JASAOF010000021">
    <property type="protein sequence ID" value="MDI2031760.1"/>
    <property type="molecule type" value="Genomic_DNA"/>
</dbReference>
<dbReference type="InterPro" id="IPR050204">
    <property type="entry name" value="AraC_XylS_family_regulators"/>
</dbReference>
<dbReference type="PROSITE" id="PS00041">
    <property type="entry name" value="HTH_ARAC_FAMILY_1"/>
    <property type="match status" value="1"/>
</dbReference>
<dbReference type="InterPro" id="IPR018060">
    <property type="entry name" value="HTH_AraC"/>
</dbReference>
<gene>
    <name evidence="6" type="ORF">QFW96_24245</name>
</gene>
<dbReference type="Pfam" id="PF12833">
    <property type="entry name" value="HTH_18"/>
    <property type="match status" value="1"/>
</dbReference>
<reference evidence="6 7" key="1">
    <citation type="submission" date="2023-04" db="EMBL/GenBank/DDBJ databases">
        <title>Draft genome sequence of Saccharopolyspora sp. TS4A08 isolated from sweet potato rhizospheric soil.</title>
        <authorList>
            <person name="Suksaard P."/>
            <person name="Duangmal K."/>
        </authorList>
    </citation>
    <scope>NUCLEOTIDE SEQUENCE [LARGE SCALE GENOMIC DNA]</scope>
    <source>
        <strain evidence="6 7">TS4A08</strain>
    </source>
</reference>
<dbReference type="PROSITE" id="PS01124">
    <property type="entry name" value="HTH_ARAC_FAMILY_2"/>
    <property type="match status" value="1"/>
</dbReference>
<accession>A0ABT6PUT5</accession>
<evidence type="ECO:0000256" key="4">
    <source>
        <dbReference type="SAM" id="MobiDB-lite"/>
    </source>
</evidence>
<dbReference type="InterPro" id="IPR035418">
    <property type="entry name" value="AraC-bd_2"/>
</dbReference>
<evidence type="ECO:0000256" key="1">
    <source>
        <dbReference type="ARBA" id="ARBA00023015"/>
    </source>
</evidence>
<name>A0ABT6PUT5_9PSEU</name>
<protein>
    <submittedName>
        <fullName evidence="6">AraC family transcriptional regulator</fullName>
    </submittedName>
</protein>
<dbReference type="Pfam" id="PF14525">
    <property type="entry name" value="AraC_binding_2"/>
    <property type="match status" value="1"/>
</dbReference>
<evidence type="ECO:0000256" key="3">
    <source>
        <dbReference type="ARBA" id="ARBA00023163"/>
    </source>
</evidence>